<organism evidence="1 2">
    <name type="scientific">Salinibacterium amurskyense</name>
    <dbReference type="NCBI Taxonomy" id="205941"/>
    <lineage>
        <taxon>Bacteria</taxon>
        <taxon>Bacillati</taxon>
        <taxon>Actinomycetota</taxon>
        <taxon>Actinomycetes</taxon>
        <taxon>Micrococcales</taxon>
        <taxon>Microbacteriaceae</taxon>
        <taxon>Salinibacterium</taxon>
    </lineage>
</organism>
<gene>
    <name evidence="1" type="ORF">CLV85_1148</name>
</gene>
<protein>
    <recommendedName>
        <fullName evidence="3">Restriction endonuclease</fullName>
    </recommendedName>
</protein>
<comment type="caution">
    <text evidence="1">The sequence shown here is derived from an EMBL/GenBank/DDBJ whole genome shotgun (WGS) entry which is preliminary data.</text>
</comment>
<keyword evidence="2" id="KW-1185">Reference proteome</keyword>
<evidence type="ECO:0000313" key="1">
    <source>
        <dbReference type="EMBL" id="PJJ81963.1"/>
    </source>
</evidence>
<evidence type="ECO:0008006" key="3">
    <source>
        <dbReference type="Google" id="ProtNLM"/>
    </source>
</evidence>
<dbReference type="AlphaFoldDB" id="A0A2M9D8Z9"/>
<evidence type="ECO:0000313" key="2">
    <source>
        <dbReference type="Proteomes" id="UP000231742"/>
    </source>
</evidence>
<sequence length="293" mass="31389">MTGMIVAAIDRPLRAPIGAWASEFIKSPGFAGICALIAASLALWGILNQVTVAKRNLEHQREANDSHAWWARFEWAATRAVPVSKDETPLPYNAVLSTLTGLTESATDDVQRGAVGAISQVAAAQQDDTHGADDLPADPSRAMEESRISLLQKYADVAGDTPARSTAIEGQLYELLVIQALKRVLPPHSVSTETFRGASGARLIRPDAVVIHKGKRIIVEVKSYRRQQRLSPSATAQIRSLVETSGAEAAIVIAPIELQLDPVSQSEGSITASVWTSPNDDDNLRAALEQATS</sequence>
<reference evidence="1 2" key="1">
    <citation type="submission" date="2017-11" db="EMBL/GenBank/DDBJ databases">
        <title>Genomic Encyclopedia of Archaeal and Bacterial Type Strains, Phase II (KMG-II): From Individual Species to Whole Genera.</title>
        <authorList>
            <person name="Goeker M."/>
        </authorList>
    </citation>
    <scope>NUCLEOTIDE SEQUENCE [LARGE SCALE GENOMIC DNA]</scope>
    <source>
        <strain evidence="1 2">DSM 16400</strain>
    </source>
</reference>
<proteinExistence type="predicted"/>
<dbReference type="Proteomes" id="UP000231742">
    <property type="component" value="Unassembled WGS sequence"/>
</dbReference>
<dbReference type="EMBL" id="PGFH01000001">
    <property type="protein sequence ID" value="PJJ81963.1"/>
    <property type="molecule type" value="Genomic_DNA"/>
</dbReference>
<accession>A0A2M9D8Z9</accession>
<name>A0A2M9D8Z9_9MICO</name>